<evidence type="ECO:0000313" key="3">
    <source>
        <dbReference type="EMBL" id="BCJ90288.1"/>
    </source>
</evidence>
<evidence type="ECO:0000256" key="1">
    <source>
        <dbReference type="SAM" id="SignalP"/>
    </source>
</evidence>
<dbReference type="GO" id="GO:0009279">
    <property type="term" value="C:cell outer membrane"/>
    <property type="evidence" value="ECO:0007669"/>
    <property type="project" value="UniProtKB-SubCell"/>
</dbReference>
<dbReference type="AlphaFoldDB" id="A0A6S6QUV3"/>
<dbReference type="InterPro" id="IPR039567">
    <property type="entry name" value="Gly-zipper"/>
</dbReference>
<name>A0A6S6QUV3_9HYPH</name>
<organism evidence="3 4">
    <name type="scientific">Terrihabitans soli</name>
    <dbReference type="NCBI Taxonomy" id="708113"/>
    <lineage>
        <taxon>Bacteria</taxon>
        <taxon>Pseudomonadati</taxon>
        <taxon>Pseudomonadota</taxon>
        <taxon>Alphaproteobacteria</taxon>
        <taxon>Hyphomicrobiales</taxon>
        <taxon>Terrihabitans</taxon>
    </lineage>
</organism>
<keyword evidence="4" id="KW-1185">Reference proteome</keyword>
<evidence type="ECO:0000313" key="4">
    <source>
        <dbReference type="Proteomes" id="UP000515317"/>
    </source>
</evidence>
<dbReference type="KEGG" id="tso:IZ6_10230"/>
<feature type="chain" id="PRO_5027821995" description="Glycine zipper domain-containing protein" evidence="1">
    <location>
        <begin position="18"/>
        <end position="157"/>
    </location>
</feature>
<dbReference type="PROSITE" id="PS51257">
    <property type="entry name" value="PROKAR_LIPOPROTEIN"/>
    <property type="match status" value="1"/>
</dbReference>
<reference evidence="3 4" key="1">
    <citation type="submission" date="2020-08" db="EMBL/GenBank/DDBJ databases">
        <title>Genome sequence of Rhizobiales bacterium strain IZ6.</title>
        <authorList>
            <person name="Nakai R."/>
            <person name="Naganuma T."/>
        </authorList>
    </citation>
    <scope>NUCLEOTIDE SEQUENCE [LARGE SCALE GENOMIC DNA]</scope>
    <source>
        <strain evidence="3 4">IZ6</strain>
    </source>
</reference>
<dbReference type="PIRSF" id="PIRSF002721">
    <property type="entry name" value="Surface_antigen_Rickettsia"/>
    <property type="match status" value="1"/>
</dbReference>
<dbReference type="EMBL" id="AP023361">
    <property type="protein sequence ID" value="BCJ90288.1"/>
    <property type="molecule type" value="Genomic_DNA"/>
</dbReference>
<sequence>MIFRHVLVIAFTAASVAGCTTTSGGSSRQSTGTAVGAVAGGILGAALGPRGGGRIATGVIGAVAGGMIGNAIGKSLDDKARREAELAEYRALEGGAPGAPVAWKSDRYYGTVTPGPDYERQGYARCREYAHTIYIDGRPETAKGVACRQSDGTWAPV</sequence>
<accession>A0A6S6QUV3</accession>
<evidence type="ECO:0000259" key="2">
    <source>
        <dbReference type="Pfam" id="PF13488"/>
    </source>
</evidence>
<feature type="signal peptide" evidence="1">
    <location>
        <begin position="1"/>
        <end position="17"/>
    </location>
</feature>
<dbReference type="RefSeq" id="WP_222876923.1">
    <property type="nucleotide sequence ID" value="NZ_AP023361.1"/>
</dbReference>
<keyword evidence="1" id="KW-0732">Signal</keyword>
<dbReference type="Proteomes" id="UP000515317">
    <property type="component" value="Chromosome"/>
</dbReference>
<proteinExistence type="predicted"/>
<dbReference type="Pfam" id="PF13488">
    <property type="entry name" value="Gly-zipper_Omp"/>
    <property type="match status" value="1"/>
</dbReference>
<gene>
    <name evidence="3" type="ORF">IZ6_10230</name>
</gene>
<protein>
    <recommendedName>
        <fullName evidence="2">Glycine zipper domain-containing protein</fullName>
    </recommendedName>
</protein>
<dbReference type="InterPro" id="IPR016364">
    <property type="entry name" value="Surface_antigen_Rickettsia"/>
</dbReference>
<feature type="domain" description="Glycine zipper" evidence="2">
    <location>
        <begin position="32"/>
        <end position="74"/>
    </location>
</feature>